<feature type="compositionally biased region" description="Low complexity" evidence="1">
    <location>
        <begin position="260"/>
        <end position="315"/>
    </location>
</feature>
<feature type="region of interest" description="Disordered" evidence="1">
    <location>
        <begin position="190"/>
        <end position="410"/>
    </location>
</feature>
<dbReference type="Proteomes" id="UP000288168">
    <property type="component" value="Unassembled WGS sequence"/>
</dbReference>
<protein>
    <recommendedName>
        <fullName evidence="5">Spore coat protein SP96</fullName>
    </recommendedName>
</protein>
<feature type="compositionally biased region" description="Polar residues" evidence="1">
    <location>
        <begin position="342"/>
        <end position="352"/>
    </location>
</feature>
<accession>A0A428P7K2</accession>
<reference evidence="3 4" key="1">
    <citation type="submission" date="2017-06" db="EMBL/GenBank/DDBJ databases">
        <title>Comparative genomic analysis of Ambrosia Fusariam Clade fungi.</title>
        <authorList>
            <person name="Stajich J.E."/>
            <person name="Carrillo J."/>
            <person name="Kijimoto T."/>
            <person name="Eskalen A."/>
            <person name="O'Donnell K."/>
            <person name="Kasson M."/>
        </authorList>
    </citation>
    <scope>NUCLEOTIDE SEQUENCE [LARGE SCALE GENOMIC DNA]</scope>
    <source>
        <strain evidence="3 4">NRRL62584</strain>
    </source>
</reference>
<name>A0A428P7K2_9HYPO</name>
<dbReference type="OrthoDB" id="2342176at2759"/>
<organism evidence="3 4">
    <name type="scientific">Fusarium duplospermum</name>
    <dbReference type="NCBI Taxonomy" id="1325734"/>
    <lineage>
        <taxon>Eukaryota</taxon>
        <taxon>Fungi</taxon>
        <taxon>Dikarya</taxon>
        <taxon>Ascomycota</taxon>
        <taxon>Pezizomycotina</taxon>
        <taxon>Sordariomycetes</taxon>
        <taxon>Hypocreomycetidae</taxon>
        <taxon>Hypocreales</taxon>
        <taxon>Nectriaceae</taxon>
        <taxon>Fusarium</taxon>
        <taxon>Fusarium solani species complex</taxon>
    </lineage>
</organism>
<evidence type="ECO:0000256" key="1">
    <source>
        <dbReference type="SAM" id="MobiDB-lite"/>
    </source>
</evidence>
<evidence type="ECO:0008006" key="5">
    <source>
        <dbReference type="Google" id="ProtNLM"/>
    </source>
</evidence>
<dbReference type="STRING" id="1325734.A0A428P7K2"/>
<dbReference type="PANTHER" id="PTHR36182:SF1">
    <property type="entry name" value="PROTEIN, PUTATIVE (AFU_ORTHOLOGUE AFUA_6G10930)-RELATED"/>
    <property type="match status" value="1"/>
</dbReference>
<comment type="caution">
    <text evidence="3">The sequence shown here is derived from an EMBL/GenBank/DDBJ whole genome shotgun (WGS) entry which is preliminary data.</text>
</comment>
<feature type="signal peptide" evidence="2">
    <location>
        <begin position="1"/>
        <end position="21"/>
    </location>
</feature>
<evidence type="ECO:0000313" key="3">
    <source>
        <dbReference type="EMBL" id="RSL48939.1"/>
    </source>
</evidence>
<proteinExistence type="predicted"/>
<gene>
    <name evidence="3" type="ORF">CEP54_012680</name>
</gene>
<dbReference type="Gene3D" id="2.70.50.70">
    <property type="match status" value="1"/>
</dbReference>
<feature type="compositionally biased region" description="Low complexity" evidence="1">
    <location>
        <begin position="371"/>
        <end position="390"/>
    </location>
</feature>
<feature type="chain" id="PRO_5019378294" description="Spore coat protein SP96" evidence="2">
    <location>
        <begin position="22"/>
        <end position="471"/>
    </location>
</feature>
<evidence type="ECO:0000313" key="4">
    <source>
        <dbReference type="Proteomes" id="UP000288168"/>
    </source>
</evidence>
<keyword evidence="2" id="KW-0732">Signal</keyword>
<dbReference type="PANTHER" id="PTHR36182">
    <property type="entry name" value="PROTEIN, PUTATIVE (AFU_ORTHOLOGUE AFUA_6G10930)-RELATED"/>
    <property type="match status" value="1"/>
</dbReference>
<sequence length="471" mass="46063">MKFFGIESAALALGLAGLAQAHMEMTDPAPFKSKANPHANGDVDYSMTAPLEAGGGNFPCKGYHSLFGTPAGASVADWKAGGSYSMTITGGANHGGGSCQASLSFDKGETWKVIHSYVGNCPGAGTTSYDFKVPADTPSGEAIFAWTWFNQIGNREMYMNCAAVTIGGGSSSKKRASALSSRPSMFVANVNNGCSTEEGSDLEFPDPGPDTSNDSSKTAPPKGSCASGSGSGSGGGSSGGDSGATPSSPAGGDGSGNGNNGAAPSSPAGGDTGAPSSAAPVSAPSMTQPAAEPSQPAAEPTQPAAESSAAGGAPSQVPGGVFITVSSPAEGTEAPVAAPTDTMMTLTKSAPGTGNEPMPTSVVQPEPVPTTPAGTPEAAPTAAPATPSSGSGDGGADSGSGSGDGQGHIAGTACTTEGEWNCIGGSKYQRCASGRWSVVQSMASGTTCSGSKAMAFAWGFGRKLALRARRA</sequence>
<dbReference type="EMBL" id="NKCI01000188">
    <property type="protein sequence ID" value="RSL48939.1"/>
    <property type="molecule type" value="Genomic_DNA"/>
</dbReference>
<dbReference type="AlphaFoldDB" id="A0A428P7K2"/>
<feature type="compositionally biased region" description="Gly residues" evidence="1">
    <location>
        <begin position="229"/>
        <end position="242"/>
    </location>
</feature>
<evidence type="ECO:0000256" key="2">
    <source>
        <dbReference type="SAM" id="SignalP"/>
    </source>
</evidence>
<feature type="compositionally biased region" description="Gly residues" evidence="1">
    <location>
        <begin position="391"/>
        <end position="408"/>
    </location>
</feature>
<keyword evidence="4" id="KW-1185">Reference proteome</keyword>
<feature type="compositionally biased region" description="Low complexity" evidence="1">
    <location>
        <begin position="219"/>
        <end position="228"/>
    </location>
</feature>